<sequence>MFLETYMLLQLPKSFLLLWNQAYFVHLLLI</sequence>
<proteinExistence type="predicted"/>
<protein>
    <submittedName>
        <fullName evidence="1">Uncharacterized protein</fullName>
    </submittedName>
</protein>
<accession>A0A0A8ZIW4</accession>
<reference evidence="1" key="2">
    <citation type="journal article" date="2015" name="Data Brief">
        <title>Shoot transcriptome of the giant reed, Arundo donax.</title>
        <authorList>
            <person name="Barrero R.A."/>
            <person name="Guerrero F.D."/>
            <person name="Moolhuijzen P."/>
            <person name="Goolsby J.A."/>
            <person name="Tidwell J."/>
            <person name="Bellgard S.E."/>
            <person name="Bellgard M.I."/>
        </authorList>
    </citation>
    <scope>NUCLEOTIDE SEQUENCE</scope>
    <source>
        <tissue evidence="1">Shoot tissue taken approximately 20 cm above the soil surface</tissue>
    </source>
</reference>
<organism evidence="1">
    <name type="scientific">Arundo donax</name>
    <name type="common">Giant reed</name>
    <name type="synonym">Donax arundinaceus</name>
    <dbReference type="NCBI Taxonomy" id="35708"/>
    <lineage>
        <taxon>Eukaryota</taxon>
        <taxon>Viridiplantae</taxon>
        <taxon>Streptophyta</taxon>
        <taxon>Embryophyta</taxon>
        <taxon>Tracheophyta</taxon>
        <taxon>Spermatophyta</taxon>
        <taxon>Magnoliopsida</taxon>
        <taxon>Liliopsida</taxon>
        <taxon>Poales</taxon>
        <taxon>Poaceae</taxon>
        <taxon>PACMAD clade</taxon>
        <taxon>Arundinoideae</taxon>
        <taxon>Arundineae</taxon>
        <taxon>Arundo</taxon>
    </lineage>
</organism>
<dbReference type="EMBL" id="GBRH01261235">
    <property type="protein sequence ID" value="JAD36660.1"/>
    <property type="molecule type" value="Transcribed_RNA"/>
</dbReference>
<name>A0A0A8ZIW4_ARUDO</name>
<reference evidence="1" key="1">
    <citation type="submission" date="2014-09" db="EMBL/GenBank/DDBJ databases">
        <authorList>
            <person name="Magalhaes I.L.F."/>
            <person name="Oliveira U."/>
            <person name="Santos F.R."/>
            <person name="Vidigal T.H.D.A."/>
            <person name="Brescovit A.D."/>
            <person name="Santos A.J."/>
        </authorList>
    </citation>
    <scope>NUCLEOTIDE SEQUENCE</scope>
    <source>
        <tissue evidence="1">Shoot tissue taken approximately 20 cm above the soil surface</tissue>
    </source>
</reference>
<dbReference type="AlphaFoldDB" id="A0A0A8ZIW4"/>
<evidence type="ECO:0000313" key="1">
    <source>
        <dbReference type="EMBL" id="JAD36660.1"/>
    </source>
</evidence>